<gene>
    <name evidence="11" type="ORF">SI8410_04005086</name>
</gene>
<evidence type="ECO:0000256" key="5">
    <source>
        <dbReference type="ARBA" id="ARBA00022692"/>
    </source>
</evidence>
<evidence type="ECO:0000256" key="9">
    <source>
        <dbReference type="ARBA" id="ARBA00023180"/>
    </source>
</evidence>
<comment type="subcellular location">
    <subcellularLocation>
        <location evidence="1">Endoplasmic reticulum membrane</location>
        <topology evidence="1">Single-pass membrane protein</topology>
    </subcellularLocation>
</comment>
<evidence type="ECO:0000313" key="12">
    <source>
        <dbReference type="Proteomes" id="UP000663760"/>
    </source>
</evidence>
<accession>A0A7I8KBP9</accession>
<dbReference type="GO" id="GO:0006506">
    <property type="term" value="P:GPI anchor biosynthetic process"/>
    <property type="evidence" value="ECO:0007669"/>
    <property type="project" value="UniProtKB-UniPathway"/>
</dbReference>
<comment type="similarity">
    <text evidence="3">Belongs to the PIGX family.</text>
</comment>
<proteinExistence type="inferred from homology"/>
<evidence type="ECO:0000256" key="7">
    <source>
        <dbReference type="ARBA" id="ARBA00022989"/>
    </source>
</evidence>
<keyword evidence="12" id="KW-1185">Reference proteome</keyword>
<dbReference type="PANTHER" id="PTHR28650">
    <property type="entry name" value="PHOSPHATIDYLINOSITOL-GLYCAN BIOSYNTHESIS CLASS X PROTEIN"/>
    <property type="match status" value="1"/>
</dbReference>
<dbReference type="PANTHER" id="PTHR28650:SF1">
    <property type="entry name" value="PHOSPHATIDYLINOSITOL-GLYCAN BIOSYNTHESIS CLASS X PROTEIN"/>
    <property type="match status" value="1"/>
</dbReference>
<dbReference type="EMBL" id="LR746267">
    <property type="protein sequence ID" value="CAA7394425.1"/>
    <property type="molecule type" value="Genomic_DNA"/>
</dbReference>
<evidence type="ECO:0000256" key="1">
    <source>
        <dbReference type="ARBA" id="ARBA00004389"/>
    </source>
</evidence>
<keyword evidence="9" id="KW-0325">Glycoprotein</keyword>
<sequence length="323" mass="35879">MGSLLVLDSASHLLQLLISHFDLLSFLFPSFSPAFNLSFYFLFLKLRLEYMGDDNIFPAIGCLPCSQRYLLSSLSEGNQTKCSAEIKTLISQEFGSHDSCKRVPHSKSTTPVVSAMQRHLNGDGSHRRLVSSMRFEFLQDSIPELDAYYCKVVLIESLPAGVFADSFELDRLVHNGVFLDAAIFGDTNLELPSTLSNRSTLELHLDGGHTNMLELQIFHISSELPLHARYPPLDARGYSKVEIGTPNVAMVCKPKHLLQDCSSLIYSWSMRSEQKVIWDVPCGNQAFSGIVSGVTFASALLSALIIAYVSIIHSLSRKQIKQS</sequence>
<dbReference type="OrthoDB" id="5546453at2759"/>
<dbReference type="UniPathway" id="UPA00196"/>
<keyword evidence="4" id="KW-0337">GPI-anchor biosynthesis</keyword>
<evidence type="ECO:0000313" key="11">
    <source>
        <dbReference type="EMBL" id="CAA7394425.1"/>
    </source>
</evidence>
<evidence type="ECO:0000256" key="4">
    <source>
        <dbReference type="ARBA" id="ARBA00022502"/>
    </source>
</evidence>
<evidence type="ECO:0000256" key="6">
    <source>
        <dbReference type="ARBA" id="ARBA00022824"/>
    </source>
</evidence>
<dbReference type="InterPro" id="IPR013233">
    <property type="entry name" value="PIG-X/PBN1"/>
</dbReference>
<keyword evidence="7 10" id="KW-1133">Transmembrane helix</keyword>
<dbReference type="InterPro" id="IPR040039">
    <property type="entry name" value="PIGX"/>
</dbReference>
<evidence type="ECO:0000256" key="3">
    <source>
        <dbReference type="ARBA" id="ARBA00010345"/>
    </source>
</evidence>
<evidence type="ECO:0000256" key="8">
    <source>
        <dbReference type="ARBA" id="ARBA00023136"/>
    </source>
</evidence>
<keyword evidence="5 10" id="KW-0812">Transmembrane</keyword>
<dbReference type="GO" id="GO:0005789">
    <property type="term" value="C:endoplasmic reticulum membrane"/>
    <property type="evidence" value="ECO:0007669"/>
    <property type="project" value="UniProtKB-SubCell"/>
</dbReference>
<evidence type="ECO:0000256" key="2">
    <source>
        <dbReference type="ARBA" id="ARBA00004687"/>
    </source>
</evidence>
<dbReference type="Proteomes" id="UP000663760">
    <property type="component" value="Chromosome 4"/>
</dbReference>
<comment type="pathway">
    <text evidence="2">Glycolipid biosynthesis; glycosylphosphatidylinositol-anchor biosynthesis.</text>
</comment>
<name>A0A7I8KBP9_SPIIN</name>
<keyword evidence="8 10" id="KW-0472">Membrane</keyword>
<dbReference type="SMART" id="SM00780">
    <property type="entry name" value="PIG-X"/>
    <property type="match status" value="1"/>
</dbReference>
<keyword evidence="6" id="KW-0256">Endoplasmic reticulum</keyword>
<evidence type="ECO:0000256" key="10">
    <source>
        <dbReference type="SAM" id="Phobius"/>
    </source>
</evidence>
<dbReference type="Pfam" id="PF08320">
    <property type="entry name" value="PIG-X"/>
    <property type="match status" value="1"/>
</dbReference>
<protein>
    <submittedName>
        <fullName evidence="11">Uncharacterized protein</fullName>
    </submittedName>
</protein>
<organism evidence="11 12">
    <name type="scientific">Spirodela intermedia</name>
    <name type="common">Intermediate duckweed</name>
    <dbReference type="NCBI Taxonomy" id="51605"/>
    <lineage>
        <taxon>Eukaryota</taxon>
        <taxon>Viridiplantae</taxon>
        <taxon>Streptophyta</taxon>
        <taxon>Embryophyta</taxon>
        <taxon>Tracheophyta</taxon>
        <taxon>Spermatophyta</taxon>
        <taxon>Magnoliopsida</taxon>
        <taxon>Liliopsida</taxon>
        <taxon>Araceae</taxon>
        <taxon>Lemnoideae</taxon>
        <taxon>Spirodela</taxon>
    </lineage>
</organism>
<feature type="transmembrane region" description="Helical" evidence="10">
    <location>
        <begin position="290"/>
        <end position="311"/>
    </location>
</feature>
<reference evidence="11" key="1">
    <citation type="submission" date="2020-02" db="EMBL/GenBank/DDBJ databases">
        <authorList>
            <person name="Scholz U."/>
            <person name="Mascher M."/>
            <person name="Fiebig A."/>
        </authorList>
    </citation>
    <scope>NUCLEOTIDE SEQUENCE</scope>
</reference>
<dbReference type="AlphaFoldDB" id="A0A7I8KBP9"/>